<evidence type="ECO:0000313" key="11">
    <source>
        <dbReference type="Proteomes" id="UP001501710"/>
    </source>
</evidence>
<name>A0ABP8C7H1_9ACTN</name>
<organism evidence="10 11">
    <name type="scientific">Actinomadura meridiana</name>
    <dbReference type="NCBI Taxonomy" id="559626"/>
    <lineage>
        <taxon>Bacteria</taxon>
        <taxon>Bacillati</taxon>
        <taxon>Actinomycetota</taxon>
        <taxon>Actinomycetes</taxon>
        <taxon>Streptosporangiales</taxon>
        <taxon>Thermomonosporaceae</taxon>
        <taxon>Actinomadura</taxon>
    </lineage>
</organism>
<keyword evidence="4 5" id="KW-0720">Serine protease</keyword>
<sequence length="432" mass="44700">MRWLLRVGATVTAIGLAAAPVVPAHAAPGLSDRQWWFGSWNIQEKVWPLTKGKGVTVAVIDTGVNARVPDLEAAVLPGADMTGRGGDGREDNDRYKGGHGTGMASLIASRGTSSGFYGIAPEAMILPIAAPVVSPPVTSNSIRYAVDHGAKVVNISLGLPGSDVFPNQCPPQLLDAVKYADSKDVVVVASAGDEGDTVNSPDYPGSCPGVLAVGALARDSKPWVSTQRQSYVTVGAPGQDVGWINKTGQVFDTGEGTSQAAALTAGAAALLRSHDPELSARQVVQRLTATARDFGPPGRDVMLGYGVISISRALTQNVPEDAPNPVYERLDKATASKAGDGATKPAAVEQDDSGGFPVLVVAGVVVALLVLGGGAFLLLRRRNSAMPTGPMGPMPSPPQQFGRPQQSPYQHGSQMQPPQYPPGGPHNPPPGR</sequence>
<evidence type="ECO:0000259" key="9">
    <source>
        <dbReference type="Pfam" id="PF00082"/>
    </source>
</evidence>
<comment type="similarity">
    <text evidence="1 5">Belongs to the peptidase S8 family.</text>
</comment>
<evidence type="ECO:0000256" key="3">
    <source>
        <dbReference type="ARBA" id="ARBA00022801"/>
    </source>
</evidence>
<feature type="signal peptide" evidence="8">
    <location>
        <begin position="1"/>
        <end position="26"/>
    </location>
</feature>
<dbReference type="EMBL" id="BAABAS010000011">
    <property type="protein sequence ID" value="GAA4234976.1"/>
    <property type="molecule type" value="Genomic_DNA"/>
</dbReference>
<feature type="transmembrane region" description="Helical" evidence="7">
    <location>
        <begin position="356"/>
        <end position="379"/>
    </location>
</feature>
<dbReference type="InterPro" id="IPR036852">
    <property type="entry name" value="Peptidase_S8/S53_dom_sf"/>
</dbReference>
<dbReference type="InterPro" id="IPR000209">
    <property type="entry name" value="Peptidase_S8/S53_dom"/>
</dbReference>
<feature type="active site" description="Charge relay system" evidence="5">
    <location>
        <position position="258"/>
    </location>
</feature>
<keyword evidence="3 5" id="KW-0378">Hydrolase</keyword>
<evidence type="ECO:0000313" key="10">
    <source>
        <dbReference type="EMBL" id="GAA4234976.1"/>
    </source>
</evidence>
<proteinExistence type="inferred from homology"/>
<keyword evidence="7" id="KW-1133">Transmembrane helix</keyword>
<evidence type="ECO:0000256" key="6">
    <source>
        <dbReference type="SAM" id="MobiDB-lite"/>
    </source>
</evidence>
<dbReference type="Gene3D" id="3.40.50.200">
    <property type="entry name" value="Peptidase S8/S53 domain"/>
    <property type="match status" value="1"/>
</dbReference>
<gene>
    <name evidence="10" type="ORF">GCM10022254_41160</name>
</gene>
<feature type="compositionally biased region" description="Polar residues" evidence="6">
    <location>
        <begin position="402"/>
        <end position="413"/>
    </location>
</feature>
<dbReference type="PANTHER" id="PTHR43806:SF11">
    <property type="entry name" value="CEREVISIN-RELATED"/>
    <property type="match status" value="1"/>
</dbReference>
<dbReference type="Pfam" id="PF00082">
    <property type="entry name" value="Peptidase_S8"/>
    <property type="match status" value="1"/>
</dbReference>
<dbReference type="RefSeq" id="WP_344898989.1">
    <property type="nucleotide sequence ID" value="NZ_BAABAS010000011.1"/>
</dbReference>
<dbReference type="SUPFAM" id="SSF52743">
    <property type="entry name" value="Subtilisin-like"/>
    <property type="match status" value="1"/>
</dbReference>
<keyword evidence="7" id="KW-0812">Transmembrane</keyword>
<keyword evidence="2 5" id="KW-0645">Protease</keyword>
<keyword evidence="11" id="KW-1185">Reference proteome</keyword>
<feature type="domain" description="Peptidase S8/S53" evidence="9">
    <location>
        <begin position="52"/>
        <end position="306"/>
    </location>
</feature>
<evidence type="ECO:0000256" key="2">
    <source>
        <dbReference type="ARBA" id="ARBA00022670"/>
    </source>
</evidence>
<feature type="chain" id="PRO_5045282274" description="Peptidase S8/S53 domain-containing protein" evidence="8">
    <location>
        <begin position="27"/>
        <end position="432"/>
    </location>
</feature>
<accession>A0ABP8C7H1</accession>
<evidence type="ECO:0000256" key="1">
    <source>
        <dbReference type="ARBA" id="ARBA00011073"/>
    </source>
</evidence>
<evidence type="ECO:0000256" key="7">
    <source>
        <dbReference type="SAM" id="Phobius"/>
    </source>
</evidence>
<feature type="active site" description="Charge relay system" evidence="5">
    <location>
        <position position="61"/>
    </location>
</feature>
<keyword evidence="8" id="KW-0732">Signal</keyword>
<feature type="region of interest" description="Disordered" evidence="6">
    <location>
        <begin position="387"/>
        <end position="432"/>
    </location>
</feature>
<evidence type="ECO:0000256" key="5">
    <source>
        <dbReference type="PROSITE-ProRule" id="PRU01240"/>
    </source>
</evidence>
<feature type="active site" description="Charge relay system" evidence="5">
    <location>
        <position position="99"/>
    </location>
</feature>
<dbReference type="PANTHER" id="PTHR43806">
    <property type="entry name" value="PEPTIDASE S8"/>
    <property type="match status" value="1"/>
</dbReference>
<keyword evidence="7" id="KW-0472">Membrane</keyword>
<feature type="compositionally biased region" description="Pro residues" evidence="6">
    <location>
        <begin position="418"/>
        <end position="432"/>
    </location>
</feature>
<comment type="caution">
    <text evidence="10">The sequence shown here is derived from an EMBL/GenBank/DDBJ whole genome shotgun (WGS) entry which is preliminary data.</text>
</comment>
<dbReference type="InterPro" id="IPR015500">
    <property type="entry name" value="Peptidase_S8_subtilisin-rel"/>
</dbReference>
<dbReference type="PROSITE" id="PS51892">
    <property type="entry name" value="SUBTILASE"/>
    <property type="match status" value="1"/>
</dbReference>
<evidence type="ECO:0000256" key="8">
    <source>
        <dbReference type="SAM" id="SignalP"/>
    </source>
</evidence>
<evidence type="ECO:0000256" key="4">
    <source>
        <dbReference type="ARBA" id="ARBA00022825"/>
    </source>
</evidence>
<dbReference type="PRINTS" id="PR00723">
    <property type="entry name" value="SUBTILISIN"/>
</dbReference>
<protein>
    <recommendedName>
        <fullName evidence="9">Peptidase S8/S53 domain-containing protein</fullName>
    </recommendedName>
</protein>
<dbReference type="InterPro" id="IPR050131">
    <property type="entry name" value="Peptidase_S8_subtilisin-like"/>
</dbReference>
<reference evidence="11" key="1">
    <citation type="journal article" date="2019" name="Int. J. Syst. Evol. Microbiol.">
        <title>The Global Catalogue of Microorganisms (GCM) 10K type strain sequencing project: providing services to taxonomists for standard genome sequencing and annotation.</title>
        <authorList>
            <consortium name="The Broad Institute Genomics Platform"/>
            <consortium name="The Broad Institute Genome Sequencing Center for Infectious Disease"/>
            <person name="Wu L."/>
            <person name="Ma J."/>
        </authorList>
    </citation>
    <scope>NUCLEOTIDE SEQUENCE [LARGE SCALE GENOMIC DNA]</scope>
    <source>
        <strain evidence="11">JCM 17440</strain>
    </source>
</reference>
<dbReference type="Proteomes" id="UP001501710">
    <property type="component" value="Unassembled WGS sequence"/>
</dbReference>